<dbReference type="SUPFAM" id="SSF57716">
    <property type="entry name" value="Glucocorticoid receptor-like (DNA-binding domain)"/>
    <property type="match status" value="1"/>
</dbReference>
<feature type="domain" description="THAP-type" evidence="6">
    <location>
        <begin position="1"/>
        <end position="75"/>
    </location>
</feature>
<keyword evidence="3" id="KW-0862">Zinc</keyword>
<dbReference type="Gene3D" id="6.20.210.20">
    <property type="entry name" value="THAP domain"/>
    <property type="match status" value="1"/>
</dbReference>
<gene>
    <name evidence="7" type="ORF">Zmor_006634</name>
</gene>
<keyword evidence="1" id="KW-0479">Metal-binding</keyword>
<dbReference type="PROSITE" id="PS50950">
    <property type="entry name" value="ZF_THAP"/>
    <property type="match status" value="1"/>
</dbReference>
<protein>
    <recommendedName>
        <fullName evidence="6">THAP-type domain-containing protein</fullName>
    </recommendedName>
</protein>
<name>A0AA38J0G8_9CUCU</name>
<evidence type="ECO:0000256" key="3">
    <source>
        <dbReference type="ARBA" id="ARBA00022833"/>
    </source>
</evidence>
<proteinExistence type="predicted"/>
<evidence type="ECO:0000256" key="1">
    <source>
        <dbReference type="ARBA" id="ARBA00022723"/>
    </source>
</evidence>
<dbReference type="PANTHER" id="PTHR46927">
    <property type="entry name" value="AGAP005574-PA"/>
    <property type="match status" value="1"/>
</dbReference>
<dbReference type="InterPro" id="IPR006612">
    <property type="entry name" value="THAP_Znf"/>
</dbReference>
<keyword evidence="4 5" id="KW-0238">DNA-binding</keyword>
<dbReference type="Pfam" id="PF05485">
    <property type="entry name" value="THAP"/>
    <property type="match status" value="1"/>
</dbReference>
<dbReference type="AlphaFoldDB" id="A0AA38J0G8"/>
<keyword evidence="8" id="KW-1185">Reference proteome</keyword>
<reference evidence="7" key="1">
    <citation type="journal article" date="2023" name="G3 (Bethesda)">
        <title>Whole genome assemblies of Zophobas morio and Tenebrio molitor.</title>
        <authorList>
            <person name="Kaur S."/>
            <person name="Stinson S.A."/>
            <person name="diCenzo G.C."/>
        </authorList>
    </citation>
    <scope>NUCLEOTIDE SEQUENCE</scope>
    <source>
        <strain evidence="7">QUZm001</strain>
    </source>
</reference>
<dbReference type="EMBL" id="JALNTZ010000002">
    <property type="protein sequence ID" value="KAJ3662279.1"/>
    <property type="molecule type" value="Genomic_DNA"/>
</dbReference>
<dbReference type="PANTHER" id="PTHR46927:SF3">
    <property type="entry name" value="THAP-TYPE DOMAIN-CONTAINING PROTEIN"/>
    <property type="match status" value="1"/>
</dbReference>
<organism evidence="7 8">
    <name type="scientific">Zophobas morio</name>
    <dbReference type="NCBI Taxonomy" id="2755281"/>
    <lineage>
        <taxon>Eukaryota</taxon>
        <taxon>Metazoa</taxon>
        <taxon>Ecdysozoa</taxon>
        <taxon>Arthropoda</taxon>
        <taxon>Hexapoda</taxon>
        <taxon>Insecta</taxon>
        <taxon>Pterygota</taxon>
        <taxon>Neoptera</taxon>
        <taxon>Endopterygota</taxon>
        <taxon>Coleoptera</taxon>
        <taxon>Polyphaga</taxon>
        <taxon>Cucujiformia</taxon>
        <taxon>Tenebrionidae</taxon>
        <taxon>Zophobas</taxon>
    </lineage>
</organism>
<evidence type="ECO:0000259" key="6">
    <source>
        <dbReference type="PROSITE" id="PS50950"/>
    </source>
</evidence>
<dbReference type="GO" id="GO:0003677">
    <property type="term" value="F:DNA binding"/>
    <property type="evidence" value="ECO:0007669"/>
    <property type="project" value="UniProtKB-UniRule"/>
</dbReference>
<dbReference type="InterPro" id="IPR052224">
    <property type="entry name" value="THAP_domain_protein"/>
</dbReference>
<evidence type="ECO:0000313" key="7">
    <source>
        <dbReference type="EMBL" id="KAJ3662279.1"/>
    </source>
</evidence>
<dbReference type="InterPro" id="IPR038441">
    <property type="entry name" value="THAP_Znf_sf"/>
</dbReference>
<keyword evidence="2 5" id="KW-0863">Zinc-finger</keyword>
<evidence type="ECO:0000256" key="4">
    <source>
        <dbReference type="ARBA" id="ARBA00023125"/>
    </source>
</evidence>
<dbReference type="SMART" id="SM00692">
    <property type="entry name" value="DM3"/>
    <property type="match status" value="1"/>
</dbReference>
<comment type="caution">
    <text evidence="7">The sequence shown here is derived from an EMBL/GenBank/DDBJ whole genome shotgun (WGS) entry which is preliminary data.</text>
</comment>
<accession>A0AA38J0G8</accession>
<dbReference type="GO" id="GO:0008270">
    <property type="term" value="F:zinc ion binding"/>
    <property type="evidence" value="ECO:0007669"/>
    <property type="project" value="UniProtKB-KW"/>
</dbReference>
<sequence length="108" mass="12559">MPCCSAKNCYNRDGLGVHFYRVPKSAERRLQWLKNIGRDSLPDYAVLCEKHFTNNQFENRTDGKVLRRDAVPTVFMPLNSLFKRAAKRPRIQKDDIAEDVNFGEHDDC</sequence>
<evidence type="ECO:0000256" key="2">
    <source>
        <dbReference type="ARBA" id="ARBA00022771"/>
    </source>
</evidence>
<dbReference type="SMART" id="SM00980">
    <property type="entry name" value="THAP"/>
    <property type="match status" value="1"/>
</dbReference>
<dbReference type="Proteomes" id="UP001168821">
    <property type="component" value="Unassembled WGS sequence"/>
</dbReference>
<evidence type="ECO:0000256" key="5">
    <source>
        <dbReference type="PROSITE-ProRule" id="PRU00309"/>
    </source>
</evidence>
<evidence type="ECO:0000313" key="8">
    <source>
        <dbReference type="Proteomes" id="UP001168821"/>
    </source>
</evidence>